<evidence type="ECO:0000313" key="3">
    <source>
        <dbReference type="Proteomes" id="UP000775872"/>
    </source>
</evidence>
<organism evidence="2 3">
    <name type="scientific">Clonostachys solani</name>
    <dbReference type="NCBI Taxonomy" id="160281"/>
    <lineage>
        <taxon>Eukaryota</taxon>
        <taxon>Fungi</taxon>
        <taxon>Dikarya</taxon>
        <taxon>Ascomycota</taxon>
        <taxon>Pezizomycotina</taxon>
        <taxon>Sordariomycetes</taxon>
        <taxon>Hypocreomycetidae</taxon>
        <taxon>Hypocreales</taxon>
        <taxon>Bionectriaceae</taxon>
        <taxon>Clonostachys</taxon>
    </lineage>
</organism>
<feature type="compositionally biased region" description="Basic and acidic residues" evidence="1">
    <location>
        <begin position="29"/>
        <end position="42"/>
    </location>
</feature>
<evidence type="ECO:0000313" key="2">
    <source>
        <dbReference type="EMBL" id="CAH0059179.1"/>
    </source>
</evidence>
<feature type="compositionally biased region" description="Basic and acidic residues" evidence="1">
    <location>
        <begin position="1"/>
        <end position="13"/>
    </location>
</feature>
<evidence type="ECO:0000256" key="1">
    <source>
        <dbReference type="SAM" id="MobiDB-lite"/>
    </source>
</evidence>
<accession>A0A9N9ZP39</accession>
<name>A0A9N9ZP39_9HYPO</name>
<gene>
    <name evidence="2" type="ORF">CSOL1703_00008214</name>
</gene>
<dbReference type="Proteomes" id="UP000775872">
    <property type="component" value="Unassembled WGS sequence"/>
</dbReference>
<protein>
    <submittedName>
        <fullName evidence="2">Uncharacterized protein</fullName>
    </submittedName>
</protein>
<dbReference type="EMBL" id="CABFOC020000091">
    <property type="protein sequence ID" value="CAH0059179.1"/>
    <property type="molecule type" value="Genomic_DNA"/>
</dbReference>
<dbReference type="AlphaFoldDB" id="A0A9N9ZP39"/>
<reference evidence="2" key="1">
    <citation type="submission" date="2021-10" db="EMBL/GenBank/DDBJ databases">
        <authorList>
            <person name="Piombo E."/>
        </authorList>
    </citation>
    <scope>NUCLEOTIDE SEQUENCE</scope>
</reference>
<keyword evidence="3" id="KW-1185">Reference proteome</keyword>
<sequence>MLSLDEHCREKDGQPGTSRVNQSVLATRPHSDRHASSFLHPERLAQAAQHPFAVNGLFKIAAGSTLPPGTTAGLATGCSWWTPWTQAISSSKPFDEPIHQVVPPAATVHTKMAKPFWALTDLPS</sequence>
<comment type="caution">
    <text evidence="2">The sequence shown here is derived from an EMBL/GenBank/DDBJ whole genome shotgun (WGS) entry which is preliminary data.</text>
</comment>
<feature type="compositionally biased region" description="Polar residues" evidence="1">
    <location>
        <begin position="15"/>
        <end position="25"/>
    </location>
</feature>
<proteinExistence type="predicted"/>
<feature type="region of interest" description="Disordered" evidence="1">
    <location>
        <begin position="1"/>
        <end position="42"/>
    </location>
</feature>